<keyword evidence="5 9" id="KW-0418">Kinase</keyword>
<evidence type="ECO:0000256" key="5">
    <source>
        <dbReference type="ARBA" id="ARBA00022777"/>
    </source>
</evidence>
<dbReference type="Gene3D" id="1.10.510.10">
    <property type="entry name" value="Transferase(Phosphotransferase) domain 1"/>
    <property type="match status" value="2"/>
</dbReference>
<keyword evidence="2" id="KW-0723">Serine/threonine-protein kinase</keyword>
<evidence type="ECO:0000256" key="4">
    <source>
        <dbReference type="ARBA" id="ARBA00022741"/>
    </source>
</evidence>
<evidence type="ECO:0000313" key="10">
    <source>
        <dbReference type="Proteomes" id="UP000743370"/>
    </source>
</evidence>
<comment type="catalytic activity">
    <reaction evidence="7">
        <text>L-threonyl-[protein] + ATP = O-phospho-L-threonyl-[protein] + ADP + H(+)</text>
        <dbReference type="Rhea" id="RHEA:46608"/>
        <dbReference type="Rhea" id="RHEA-COMP:11060"/>
        <dbReference type="Rhea" id="RHEA-COMP:11605"/>
        <dbReference type="ChEBI" id="CHEBI:15378"/>
        <dbReference type="ChEBI" id="CHEBI:30013"/>
        <dbReference type="ChEBI" id="CHEBI:30616"/>
        <dbReference type="ChEBI" id="CHEBI:61977"/>
        <dbReference type="ChEBI" id="CHEBI:456216"/>
        <dbReference type="EC" id="2.7.11.1"/>
    </reaction>
</comment>
<reference evidence="9 10" key="1">
    <citation type="submission" date="2020-05" db="EMBL/GenBank/DDBJ databases">
        <title>Vigna angularis (adzuki bean) Var. LongXiaoDou No. 4 denovo assembly.</title>
        <authorList>
            <person name="Xiang H."/>
        </authorList>
    </citation>
    <scope>NUCLEOTIDE SEQUENCE [LARGE SCALE GENOMIC DNA]</scope>
    <source>
        <tissue evidence="9">Leaf</tissue>
    </source>
</reference>
<dbReference type="GO" id="GO:0005524">
    <property type="term" value="F:ATP binding"/>
    <property type="evidence" value="ECO:0007669"/>
    <property type="project" value="UniProtKB-KW"/>
</dbReference>
<evidence type="ECO:0000256" key="8">
    <source>
        <dbReference type="ARBA" id="ARBA00048679"/>
    </source>
</evidence>
<name>A0A8T0KI45_PHAAN</name>
<protein>
    <recommendedName>
        <fullName evidence="1">non-specific serine/threonine protein kinase</fullName>
        <ecNumber evidence="1">2.7.11.1</ecNumber>
    </recommendedName>
</protein>
<dbReference type="EMBL" id="JABFOF010000004">
    <property type="protein sequence ID" value="KAG2399334.1"/>
    <property type="molecule type" value="Genomic_DNA"/>
</dbReference>
<evidence type="ECO:0000256" key="3">
    <source>
        <dbReference type="ARBA" id="ARBA00022679"/>
    </source>
</evidence>
<accession>A0A8T0KI45</accession>
<keyword evidence="6" id="KW-0067">ATP-binding</keyword>
<dbReference type="AlphaFoldDB" id="A0A8T0KI45"/>
<evidence type="ECO:0000256" key="7">
    <source>
        <dbReference type="ARBA" id="ARBA00047899"/>
    </source>
</evidence>
<dbReference type="EC" id="2.7.11.1" evidence="1"/>
<dbReference type="Proteomes" id="UP000743370">
    <property type="component" value="Unassembled WGS sequence"/>
</dbReference>
<dbReference type="InterPro" id="IPR011009">
    <property type="entry name" value="Kinase-like_dom_sf"/>
</dbReference>
<organism evidence="9 10">
    <name type="scientific">Phaseolus angularis</name>
    <name type="common">Azuki bean</name>
    <name type="synonym">Vigna angularis</name>
    <dbReference type="NCBI Taxonomy" id="3914"/>
    <lineage>
        <taxon>Eukaryota</taxon>
        <taxon>Viridiplantae</taxon>
        <taxon>Streptophyta</taxon>
        <taxon>Embryophyta</taxon>
        <taxon>Tracheophyta</taxon>
        <taxon>Spermatophyta</taxon>
        <taxon>Magnoliopsida</taxon>
        <taxon>eudicotyledons</taxon>
        <taxon>Gunneridae</taxon>
        <taxon>Pentapetalae</taxon>
        <taxon>rosids</taxon>
        <taxon>fabids</taxon>
        <taxon>Fabales</taxon>
        <taxon>Fabaceae</taxon>
        <taxon>Papilionoideae</taxon>
        <taxon>50 kb inversion clade</taxon>
        <taxon>NPAAA clade</taxon>
        <taxon>indigoferoid/millettioid clade</taxon>
        <taxon>Phaseoleae</taxon>
        <taxon>Vigna</taxon>
    </lineage>
</organism>
<evidence type="ECO:0000313" key="9">
    <source>
        <dbReference type="EMBL" id="KAG2399334.1"/>
    </source>
</evidence>
<evidence type="ECO:0000256" key="2">
    <source>
        <dbReference type="ARBA" id="ARBA00022527"/>
    </source>
</evidence>
<dbReference type="GO" id="GO:0004674">
    <property type="term" value="F:protein serine/threonine kinase activity"/>
    <property type="evidence" value="ECO:0007669"/>
    <property type="project" value="UniProtKB-KW"/>
</dbReference>
<comment type="caution">
    <text evidence="9">The sequence shown here is derived from an EMBL/GenBank/DDBJ whole genome shotgun (WGS) entry which is preliminary data.</text>
</comment>
<comment type="catalytic activity">
    <reaction evidence="8">
        <text>L-seryl-[protein] + ATP = O-phospho-L-seryl-[protein] + ADP + H(+)</text>
        <dbReference type="Rhea" id="RHEA:17989"/>
        <dbReference type="Rhea" id="RHEA-COMP:9863"/>
        <dbReference type="Rhea" id="RHEA-COMP:11604"/>
        <dbReference type="ChEBI" id="CHEBI:15378"/>
        <dbReference type="ChEBI" id="CHEBI:29999"/>
        <dbReference type="ChEBI" id="CHEBI:30616"/>
        <dbReference type="ChEBI" id="CHEBI:83421"/>
        <dbReference type="ChEBI" id="CHEBI:456216"/>
        <dbReference type="EC" id="2.7.11.1"/>
    </reaction>
</comment>
<keyword evidence="3" id="KW-0808">Transferase</keyword>
<gene>
    <name evidence="9" type="ORF">HKW66_Vig0081840</name>
</gene>
<dbReference type="SUPFAM" id="SSF56112">
    <property type="entry name" value="Protein kinase-like (PK-like)"/>
    <property type="match status" value="1"/>
</dbReference>
<keyword evidence="4" id="KW-0547">Nucleotide-binding</keyword>
<proteinExistence type="predicted"/>
<dbReference type="PANTHER" id="PTHR45637">
    <property type="entry name" value="FLIPPASE KINASE 1-RELATED"/>
    <property type="match status" value="1"/>
</dbReference>
<evidence type="ECO:0000256" key="1">
    <source>
        <dbReference type="ARBA" id="ARBA00012513"/>
    </source>
</evidence>
<sequence>MKLRKGFLKTFPPSLPRLCPNPLLPPLPHRHPCLRHRHCRPPCDAVSSCRSLNATILNIDVGHKMVIGFESVGSSLAYQAFTSGLFARLVAELTAARSMSFVGTHEYLAREIIKGEGHGSAVDWWTFGFSCMSCYMVKALSKAVRDMIRGLLVKEPQHCLGVKRGTTEIKQQPFFEGVNSALIRYSTLPEVLRQVENELPRKVGPTNNVVGLGSTSKGIVGTTTANMKPWLAEDGEEKSTCRTPERRKKWIPNEVKVIKPDVMMI</sequence>
<evidence type="ECO:0000256" key="6">
    <source>
        <dbReference type="ARBA" id="ARBA00022840"/>
    </source>
</evidence>